<dbReference type="Pfam" id="PF00753">
    <property type="entry name" value="Lactamase_B"/>
    <property type="match status" value="1"/>
</dbReference>
<dbReference type="EMBL" id="ACJM01000007">
    <property type="protein sequence ID" value="EEG77601.1"/>
    <property type="molecule type" value="Genomic_DNA"/>
</dbReference>
<evidence type="ECO:0000256" key="2">
    <source>
        <dbReference type="ARBA" id="ARBA00022723"/>
    </source>
</evidence>
<keyword evidence="8" id="KW-1185">Reference proteome</keyword>
<dbReference type="PANTHER" id="PTHR46233:SF3">
    <property type="entry name" value="HYDROXYACYLGLUTATHIONE HYDROLASE GLOC"/>
    <property type="match status" value="1"/>
</dbReference>
<feature type="domain" description="Metallo-beta-lactamase" evidence="6">
    <location>
        <begin position="12"/>
        <end position="188"/>
    </location>
</feature>
<feature type="region of interest" description="Disordered" evidence="5">
    <location>
        <begin position="186"/>
        <end position="205"/>
    </location>
</feature>
<evidence type="ECO:0000259" key="6">
    <source>
        <dbReference type="SMART" id="SM00849"/>
    </source>
</evidence>
<gene>
    <name evidence="7" type="ORF">DealDRAFT_1724</name>
</gene>
<dbReference type="Proteomes" id="UP000006443">
    <property type="component" value="Unassembled WGS sequence"/>
</dbReference>
<evidence type="ECO:0000256" key="4">
    <source>
        <dbReference type="ARBA" id="ARBA00022833"/>
    </source>
</evidence>
<dbReference type="PANTHER" id="PTHR46233">
    <property type="entry name" value="HYDROXYACYLGLUTATHIONE HYDROLASE GLOC"/>
    <property type="match status" value="1"/>
</dbReference>
<evidence type="ECO:0000256" key="5">
    <source>
        <dbReference type="SAM" id="MobiDB-lite"/>
    </source>
</evidence>
<sequence>MLLKRMEVGSFAANCYLLACDETKEGVVVDPGADARRILKMVEDNQVNVKYIINTHGHVDHVGANEEVREALGAPILIHEADGEMCKKPHASLSTFLGKKTLAEPDRLIKGKDTFTVGNLTIEVIETPGHTKGCVTLLVDGKLFTGDTLFAGSIGRTDLPGGSFDEIIRSIKEKLLVFPDETPVFPGHGPESTIGDEKQYNPFLR</sequence>
<dbReference type="CDD" id="cd06262">
    <property type="entry name" value="metallo-hydrolase-like_MBL-fold"/>
    <property type="match status" value="1"/>
</dbReference>
<dbReference type="GO" id="GO:0016787">
    <property type="term" value="F:hydrolase activity"/>
    <property type="evidence" value="ECO:0007669"/>
    <property type="project" value="UniProtKB-KW"/>
</dbReference>
<dbReference type="GO" id="GO:0046872">
    <property type="term" value="F:metal ion binding"/>
    <property type="evidence" value="ECO:0007669"/>
    <property type="project" value="UniProtKB-KW"/>
</dbReference>
<dbReference type="RefSeq" id="WP_008516632.1">
    <property type="nucleotide sequence ID" value="NZ_ACJM01000007.1"/>
</dbReference>
<dbReference type="Gene3D" id="3.60.15.10">
    <property type="entry name" value="Ribonuclease Z/Hydroxyacylglutathione hydrolase-like"/>
    <property type="match status" value="1"/>
</dbReference>
<dbReference type="OrthoDB" id="9802248at2"/>
<proteinExistence type="predicted"/>
<protein>
    <submittedName>
        <fullName evidence="7">Beta-lactamase domain protein</fullName>
    </submittedName>
</protein>
<organism evidence="7 8">
    <name type="scientific">Dethiobacter alkaliphilus AHT 1</name>
    <dbReference type="NCBI Taxonomy" id="555088"/>
    <lineage>
        <taxon>Bacteria</taxon>
        <taxon>Bacillati</taxon>
        <taxon>Bacillota</taxon>
        <taxon>Dethiobacteria</taxon>
        <taxon>Dethiobacterales</taxon>
        <taxon>Dethiobacteraceae</taxon>
        <taxon>Dethiobacter</taxon>
    </lineage>
</organism>
<evidence type="ECO:0000256" key="1">
    <source>
        <dbReference type="ARBA" id="ARBA00001947"/>
    </source>
</evidence>
<dbReference type="InterPro" id="IPR051453">
    <property type="entry name" value="MBL_Glyoxalase_II"/>
</dbReference>
<keyword evidence="2" id="KW-0479">Metal-binding</keyword>
<evidence type="ECO:0000313" key="8">
    <source>
        <dbReference type="Proteomes" id="UP000006443"/>
    </source>
</evidence>
<dbReference type="STRING" id="555088.DealDRAFT_1724"/>
<dbReference type="InterPro" id="IPR036866">
    <property type="entry name" value="RibonucZ/Hydroxyglut_hydro"/>
</dbReference>
<reference evidence="7 8" key="1">
    <citation type="submission" date="2009-02" db="EMBL/GenBank/DDBJ databases">
        <title>Sequencing of the draft genome and assembly of Dethiobacter alkaliphilus AHT 1.</title>
        <authorList>
            <consortium name="US DOE Joint Genome Institute (JGI-PGF)"/>
            <person name="Lucas S."/>
            <person name="Copeland A."/>
            <person name="Lapidus A."/>
            <person name="Glavina del Rio T."/>
            <person name="Dalin E."/>
            <person name="Tice H."/>
            <person name="Bruce D."/>
            <person name="Goodwin L."/>
            <person name="Pitluck S."/>
            <person name="Larimer F."/>
            <person name="Land M.L."/>
            <person name="Hauser L."/>
            <person name="Muyzer G."/>
        </authorList>
    </citation>
    <scope>NUCLEOTIDE SEQUENCE [LARGE SCALE GENOMIC DNA]</scope>
    <source>
        <strain evidence="7 8">AHT 1</strain>
    </source>
</reference>
<evidence type="ECO:0000313" key="7">
    <source>
        <dbReference type="EMBL" id="EEG77601.1"/>
    </source>
</evidence>
<dbReference type="AlphaFoldDB" id="C0GGH1"/>
<keyword evidence="4" id="KW-0862">Zinc</keyword>
<evidence type="ECO:0000256" key="3">
    <source>
        <dbReference type="ARBA" id="ARBA00022801"/>
    </source>
</evidence>
<comment type="caution">
    <text evidence="7">The sequence shown here is derived from an EMBL/GenBank/DDBJ whole genome shotgun (WGS) entry which is preliminary data.</text>
</comment>
<name>C0GGH1_DETAL</name>
<keyword evidence="3" id="KW-0378">Hydrolase</keyword>
<dbReference type="SUPFAM" id="SSF56281">
    <property type="entry name" value="Metallo-hydrolase/oxidoreductase"/>
    <property type="match status" value="1"/>
</dbReference>
<accession>C0GGH1</accession>
<dbReference type="InterPro" id="IPR001279">
    <property type="entry name" value="Metallo-B-lactamas"/>
</dbReference>
<comment type="cofactor">
    <cofactor evidence="1">
        <name>Zn(2+)</name>
        <dbReference type="ChEBI" id="CHEBI:29105"/>
    </cofactor>
</comment>
<dbReference type="SMART" id="SM00849">
    <property type="entry name" value="Lactamase_B"/>
    <property type="match status" value="1"/>
</dbReference>
<dbReference type="eggNOG" id="COG0491">
    <property type="taxonomic scope" value="Bacteria"/>
</dbReference>